<feature type="domain" description="Ubiquitin-like protease family profile" evidence="3">
    <location>
        <begin position="243"/>
        <end position="400"/>
    </location>
</feature>
<evidence type="ECO:0000313" key="5">
    <source>
        <dbReference type="Proteomes" id="UP000824890"/>
    </source>
</evidence>
<dbReference type="Pfam" id="PF02902">
    <property type="entry name" value="Peptidase_C48"/>
    <property type="match status" value="1"/>
</dbReference>
<dbReference type="EMBL" id="JAGKQM010000013">
    <property type="protein sequence ID" value="KAH0893084.1"/>
    <property type="molecule type" value="Genomic_DNA"/>
</dbReference>
<evidence type="ECO:0000259" key="3">
    <source>
        <dbReference type="Pfam" id="PF02902"/>
    </source>
</evidence>
<evidence type="ECO:0000256" key="1">
    <source>
        <dbReference type="ARBA" id="ARBA00022670"/>
    </source>
</evidence>
<sequence>FRVRHLTVKAEADIYLQLDDAKVLTAVDTKTDGKSWSNRAGTWQANLNFRKEIAKLREKMQAIAPKNDAHFVNQEDEVNINDPVSVLLPLLSWMVQDKAPSHLDAAVQCVVRKKAKIPRKIPAGILKNMKEEKNVVPQLRDSAETWSSSEDKNKYGKLDATLDHLVASFLDGPLKTRKPQLTKTQVYPNVGKSTVKRIITTYYDPSDKVSETKWKKLLDFPRTHADDEDLTTPRKDWETDESRWLTDSHMTSAMLMFHKRSMKDPSPYSSSRITFLEHCLSRCGDYKKYDPKTWEFSDTYKKVFNGNYPPEFSDNKKWLMDVDRLYLCHLINGNHCVALEHTYSCPEQHIPSRRVSSFPKMIPLFLNEMVQEKLRKKNSQQFKISRLKSVPKNEDPGDGGAIGYGFEGLYDKCISTMRINLAAEIYDEVSGL</sequence>
<keyword evidence="1" id="KW-0645">Protease</keyword>
<name>A0ABQ8AKJ3_BRANA</name>
<proteinExistence type="predicted"/>
<reference evidence="4 5" key="1">
    <citation type="submission" date="2021-05" db="EMBL/GenBank/DDBJ databases">
        <title>Genome Assembly of Synthetic Allotetraploid Brassica napus Reveals Homoeologous Exchanges between Subgenomes.</title>
        <authorList>
            <person name="Davis J.T."/>
        </authorList>
    </citation>
    <scope>NUCLEOTIDE SEQUENCE [LARGE SCALE GENOMIC DNA]</scope>
    <source>
        <strain evidence="5">cv. Da-Ae</strain>
        <tissue evidence="4">Seedling</tissue>
    </source>
</reference>
<comment type="caution">
    <text evidence="4">The sequence shown here is derived from an EMBL/GenBank/DDBJ whole genome shotgun (WGS) entry which is preliminary data.</text>
</comment>
<keyword evidence="5" id="KW-1185">Reference proteome</keyword>
<dbReference type="InterPro" id="IPR003653">
    <property type="entry name" value="Peptidase_C48_C"/>
</dbReference>
<evidence type="ECO:0000313" key="4">
    <source>
        <dbReference type="EMBL" id="KAH0893084.1"/>
    </source>
</evidence>
<protein>
    <recommendedName>
        <fullName evidence="3">Ubiquitin-like protease family profile domain-containing protein</fullName>
    </recommendedName>
</protein>
<gene>
    <name evidence="4" type="ORF">HID58_055513</name>
</gene>
<keyword evidence="2" id="KW-0378">Hydrolase</keyword>
<feature type="non-terminal residue" evidence="4">
    <location>
        <position position="1"/>
    </location>
</feature>
<dbReference type="Proteomes" id="UP000824890">
    <property type="component" value="Unassembled WGS sequence"/>
</dbReference>
<accession>A0ABQ8AKJ3</accession>
<evidence type="ECO:0000256" key="2">
    <source>
        <dbReference type="ARBA" id="ARBA00022801"/>
    </source>
</evidence>
<organism evidence="4 5">
    <name type="scientific">Brassica napus</name>
    <name type="common">Rape</name>
    <dbReference type="NCBI Taxonomy" id="3708"/>
    <lineage>
        <taxon>Eukaryota</taxon>
        <taxon>Viridiplantae</taxon>
        <taxon>Streptophyta</taxon>
        <taxon>Embryophyta</taxon>
        <taxon>Tracheophyta</taxon>
        <taxon>Spermatophyta</taxon>
        <taxon>Magnoliopsida</taxon>
        <taxon>eudicotyledons</taxon>
        <taxon>Gunneridae</taxon>
        <taxon>Pentapetalae</taxon>
        <taxon>rosids</taxon>
        <taxon>malvids</taxon>
        <taxon>Brassicales</taxon>
        <taxon>Brassicaceae</taxon>
        <taxon>Brassiceae</taxon>
        <taxon>Brassica</taxon>
    </lineage>
</organism>